<dbReference type="PANTHER" id="PTHR30328:SF54">
    <property type="entry name" value="HTH-TYPE TRANSCRIPTIONAL REPRESSOR SCO4008"/>
    <property type="match status" value="1"/>
</dbReference>
<proteinExistence type="predicted"/>
<sequence length="191" mass="20624">MARDAEDTRRRLLAAAADEFAQRGIAGARVDRIAAAAGANKALIYTYFGNKDQLFDAVFDALVVSTVAEVPIDPGDLPEYAGRLFDRNQTHPQALRLLLWHSLERGGMVALPEAVALSNADKAAAIAAAQRAGRLPDRYPPEELLLLVVALSMLGSAELAPADGPEALSRRRQTVTDAVARLVARDREEQR</sequence>
<dbReference type="Gene3D" id="1.10.357.10">
    <property type="entry name" value="Tetracycline Repressor, domain 2"/>
    <property type="match status" value="1"/>
</dbReference>
<evidence type="ECO:0000313" key="4">
    <source>
        <dbReference type="EMBL" id="RKN18746.1"/>
    </source>
</evidence>
<evidence type="ECO:0000259" key="3">
    <source>
        <dbReference type="PROSITE" id="PS50977"/>
    </source>
</evidence>
<feature type="DNA-binding region" description="H-T-H motif" evidence="2">
    <location>
        <begin position="29"/>
        <end position="48"/>
    </location>
</feature>
<dbReference type="PRINTS" id="PR00455">
    <property type="entry name" value="HTHTETR"/>
</dbReference>
<evidence type="ECO:0000313" key="7">
    <source>
        <dbReference type="Proteomes" id="UP000275865"/>
    </source>
</evidence>
<dbReference type="GO" id="GO:0006355">
    <property type="term" value="P:regulation of DNA-templated transcription"/>
    <property type="evidence" value="ECO:0007669"/>
    <property type="project" value="UniProtKB-ARBA"/>
</dbReference>
<dbReference type="GO" id="GO:0003677">
    <property type="term" value="F:DNA binding"/>
    <property type="evidence" value="ECO:0007669"/>
    <property type="project" value="UniProtKB-UniRule"/>
</dbReference>
<name>A0A3A9YBB9_9ACTN</name>
<organism evidence="5 7">
    <name type="scientific">Micromonospora musae</name>
    <dbReference type="NCBI Taxonomy" id="1894970"/>
    <lineage>
        <taxon>Bacteria</taxon>
        <taxon>Bacillati</taxon>
        <taxon>Actinomycetota</taxon>
        <taxon>Actinomycetes</taxon>
        <taxon>Micromonosporales</taxon>
        <taxon>Micromonosporaceae</taxon>
        <taxon>Micromonospora</taxon>
    </lineage>
</organism>
<dbReference type="InterPro" id="IPR001647">
    <property type="entry name" value="HTH_TetR"/>
</dbReference>
<dbReference type="AlphaFoldDB" id="A0A3A9YBB9"/>
<dbReference type="Proteomes" id="UP000271548">
    <property type="component" value="Unassembled WGS sequence"/>
</dbReference>
<dbReference type="PANTHER" id="PTHR30328">
    <property type="entry name" value="TRANSCRIPTIONAL REPRESSOR"/>
    <property type="match status" value="1"/>
</dbReference>
<dbReference type="RefSeq" id="WP_120677975.1">
    <property type="nucleotide sequence ID" value="NZ_RAZS01000005.1"/>
</dbReference>
<keyword evidence="6" id="KW-1185">Reference proteome</keyword>
<dbReference type="OrthoDB" id="4726108at2"/>
<protein>
    <submittedName>
        <fullName evidence="5">TetR/AcrR family transcriptional regulator</fullName>
    </submittedName>
</protein>
<evidence type="ECO:0000256" key="2">
    <source>
        <dbReference type="PROSITE-ProRule" id="PRU00335"/>
    </source>
</evidence>
<evidence type="ECO:0000256" key="1">
    <source>
        <dbReference type="ARBA" id="ARBA00023125"/>
    </source>
</evidence>
<dbReference type="InterPro" id="IPR050109">
    <property type="entry name" value="HTH-type_TetR-like_transc_reg"/>
</dbReference>
<feature type="domain" description="HTH tetR-type" evidence="3">
    <location>
        <begin position="6"/>
        <end position="66"/>
    </location>
</feature>
<gene>
    <name evidence="5" type="ORF">D7044_06915</name>
    <name evidence="4" type="ORF">D7147_15035</name>
</gene>
<comment type="caution">
    <text evidence="5">The sequence shown here is derived from an EMBL/GenBank/DDBJ whole genome shotgun (WGS) entry which is preliminary data.</text>
</comment>
<dbReference type="SUPFAM" id="SSF48498">
    <property type="entry name" value="Tetracyclin repressor-like, C-terminal domain"/>
    <property type="match status" value="1"/>
</dbReference>
<dbReference type="PROSITE" id="PS50977">
    <property type="entry name" value="HTH_TETR_2"/>
    <property type="match status" value="1"/>
</dbReference>
<evidence type="ECO:0000313" key="6">
    <source>
        <dbReference type="Proteomes" id="UP000271548"/>
    </source>
</evidence>
<dbReference type="Pfam" id="PF00440">
    <property type="entry name" value="TetR_N"/>
    <property type="match status" value="1"/>
</dbReference>
<dbReference type="EMBL" id="RAZS01000005">
    <property type="protein sequence ID" value="RKN18746.1"/>
    <property type="molecule type" value="Genomic_DNA"/>
</dbReference>
<dbReference type="Proteomes" id="UP000275865">
    <property type="component" value="Unassembled WGS sequence"/>
</dbReference>
<dbReference type="SUPFAM" id="SSF46689">
    <property type="entry name" value="Homeodomain-like"/>
    <property type="match status" value="1"/>
</dbReference>
<dbReference type="EMBL" id="RAZT01000003">
    <property type="protein sequence ID" value="RKN34555.1"/>
    <property type="molecule type" value="Genomic_DNA"/>
</dbReference>
<keyword evidence="1 2" id="KW-0238">DNA-binding</keyword>
<reference evidence="6 7" key="1">
    <citation type="submission" date="2018-09" db="EMBL/GenBank/DDBJ databases">
        <title>Micromonospora sp. nov. MS1-9, isolated from a root of Musa sp.</title>
        <authorList>
            <person name="Kuncharoen N."/>
            <person name="Kudo T."/>
            <person name="Ohkuma M."/>
            <person name="Yuki M."/>
            <person name="Tanasupawat S."/>
        </authorList>
    </citation>
    <scope>NUCLEOTIDE SEQUENCE [LARGE SCALE GENOMIC DNA]</scope>
    <source>
        <strain evidence="5 7">MS1-9</strain>
        <strain evidence="4 6">NGC1-4</strain>
    </source>
</reference>
<dbReference type="InterPro" id="IPR036271">
    <property type="entry name" value="Tet_transcr_reg_TetR-rel_C_sf"/>
</dbReference>
<accession>A0A3A9YBB9</accession>
<dbReference type="Pfam" id="PF17926">
    <property type="entry name" value="TetR_C_21"/>
    <property type="match status" value="1"/>
</dbReference>
<dbReference type="InterPro" id="IPR009057">
    <property type="entry name" value="Homeodomain-like_sf"/>
</dbReference>
<evidence type="ECO:0000313" key="5">
    <source>
        <dbReference type="EMBL" id="RKN34555.1"/>
    </source>
</evidence>
<dbReference type="InterPro" id="IPR041467">
    <property type="entry name" value="Sco4008_C"/>
</dbReference>